<comment type="caution">
    <text evidence="1">The sequence shown here is derived from an EMBL/GenBank/DDBJ whole genome shotgun (WGS) entry which is preliminary data.</text>
</comment>
<organism evidence="1 2">
    <name type="scientific">Caerostris extrusa</name>
    <name type="common">Bark spider</name>
    <name type="synonym">Caerostris bankana</name>
    <dbReference type="NCBI Taxonomy" id="172846"/>
    <lineage>
        <taxon>Eukaryota</taxon>
        <taxon>Metazoa</taxon>
        <taxon>Ecdysozoa</taxon>
        <taxon>Arthropoda</taxon>
        <taxon>Chelicerata</taxon>
        <taxon>Arachnida</taxon>
        <taxon>Araneae</taxon>
        <taxon>Araneomorphae</taxon>
        <taxon>Entelegynae</taxon>
        <taxon>Araneoidea</taxon>
        <taxon>Araneidae</taxon>
        <taxon>Caerostris</taxon>
    </lineage>
</organism>
<evidence type="ECO:0000313" key="2">
    <source>
        <dbReference type="Proteomes" id="UP001054945"/>
    </source>
</evidence>
<keyword evidence="2" id="KW-1185">Reference proteome</keyword>
<dbReference type="Proteomes" id="UP001054945">
    <property type="component" value="Unassembled WGS sequence"/>
</dbReference>
<dbReference type="Gene3D" id="3.30.420.10">
    <property type="entry name" value="Ribonuclease H-like superfamily/Ribonuclease H"/>
    <property type="match status" value="1"/>
</dbReference>
<dbReference type="AlphaFoldDB" id="A0AAV4WDI1"/>
<accession>A0AAV4WDI1</accession>
<dbReference type="EMBL" id="BPLR01015943">
    <property type="protein sequence ID" value="GIY79904.1"/>
    <property type="molecule type" value="Genomic_DNA"/>
</dbReference>
<name>A0AAV4WDI1_CAEEX</name>
<dbReference type="GO" id="GO:0003676">
    <property type="term" value="F:nucleic acid binding"/>
    <property type="evidence" value="ECO:0007669"/>
    <property type="project" value="InterPro"/>
</dbReference>
<evidence type="ECO:0000313" key="1">
    <source>
        <dbReference type="EMBL" id="GIY79904.1"/>
    </source>
</evidence>
<protein>
    <submittedName>
        <fullName evidence="1">Uncharacterized protein</fullName>
    </submittedName>
</protein>
<sequence length="135" mass="15674">MGVPLKYGLGALLRDVSHDRTVWRQLSGFGLVARKPYREPELTQAMNKKRLERETFEKDESVFKIMVEKPKFVRKRPGEEYYPDCIVPTVKHATSIMVWSARNFRGTGRLQVVPGAYIVEPLCLFLKSFVRKIMI</sequence>
<proteinExistence type="predicted"/>
<dbReference type="InterPro" id="IPR036397">
    <property type="entry name" value="RNaseH_sf"/>
</dbReference>
<reference evidence="1 2" key="1">
    <citation type="submission" date="2021-06" db="EMBL/GenBank/DDBJ databases">
        <title>Caerostris extrusa draft genome.</title>
        <authorList>
            <person name="Kono N."/>
            <person name="Arakawa K."/>
        </authorList>
    </citation>
    <scope>NUCLEOTIDE SEQUENCE [LARGE SCALE GENOMIC DNA]</scope>
</reference>
<gene>
    <name evidence="1" type="ORF">CEXT_599651</name>
</gene>